<name>A0A7V5NZ33_9BACT</name>
<feature type="modified residue" description="Phosphohistidine" evidence="1">
    <location>
        <position position="57"/>
    </location>
</feature>
<comment type="caution">
    <text evidence="3">The sequence shown here is derived from an EMBL/GenBank/DDBJ whole genome shotgun (WGS) entry which is preliminary data.</text>
</comment>
<dbReference type="PROSITE" id="PS50894">
    <property type="entry name" value="HPT"/>
    <property type="match status" value="1"/>
</dbReference>
<evidence type="ECO:0000313" key="3">
    <source>
        <dbReference type="EMBL" id="HHI96815.1"/>
    </source>
</evidence>
<dbReference type="InterPro" id="IPR008207">
    <property type="entry name" value="Sig_transdc_His_kin_Hpt_dom"/>
</dbReference>
<sequence>MKRWDWDREKLWEELEYDQAEIGELLAVFKASSQQLLADIKRALEAGALTEAREKAHALKGACGTIYFREGARLALGLEQAPDLDTAKKIFSSLYKLVGEFNKELDRFI</sequence>
<evidence type="ECO:0000259" key="2">
    <source>
        <dbReference type="PROSITE" id="PS50894"/>
    </source>
</evidence>
<evidence type="ECO:0000256" key="1">
    <source>
        <dbReference type="PROSITE-ProRule" id="PRU00110"/>
    </source>
</evidence>
<dbReference type="SUPFAM" id="SSF47226">
    <property type="entry name" value="Histidine-containing phosphotransfer domain, HPT domain"/>
    <property type="match status" value="1"/>
</dbReference>
<gene>
    <name evidence="3" type="ORF">ENJ96_03090</name>
</gene>
<accession>A0A7V5NZ33</accession>
<reference evidence="3" key="1">
    <citation type="journal article" date="2020" name="mSystems">
        <title>Genome- and Community-Level Interaction Insights into Carbon Utilization and Element Cycling Functions of Hydrothermarchaeota in Hydrothermal Sediment.</title>
        <authorList>
            <person name="Zhou Z."/>
            <person name="Liu Y."/>
            <person name="Xu W."/>
            <person name="Pan J."/>
            <person name="Luo Z.H."/>
            <person name="Li M."/>
        </authorList>
    </citation>
    <scope>NUCLEOTIDE SEQUENCE [LARGE SCALE GENOMIC DNA]</scope>
    <source>
        <strain evidence="3">HyVt-533</strain>
    </source>
</reference>
<dbReference type="InterPro" id="IPR036641">
    <property type="entry name" value="HPT_dom_sf"/>
</dbReference>
<dbReference type="SMART" id="SM00073">
    <property type="entry name" value="HPT"/>
    <property type="match status" value="1"/>
</dbReference>
<feature type="domain" description="HPt" evidence="2">
    <location>
        <begin position="18"/>
        <end position="109"/>
    </location>
</feature>
<dbReference type="AlphaFoldDB" id="A0A7V5NZ33"/>
<dbReference type="Proteomes" id="UP000886101">
    <property type="component" value="Unassembled WGS sequence"/>
</dbReference>
<dbReference type="GO" id="GO:0000160">
    <property type="term" value="P:phosphorelay signal transduction system"/>
    <property type="evidence" value="ECO:0007669"/>
    <property type="project" value="InterPro"/>
</dbReference>
<dbReference type="Pfam" id="PF01627">
    <property type="entry name" value="Hpt"/>
    <property type="match status" value="1"/>
</dbReference>
<dbReference type="GO" id="GO:0004672">
    <property type="term" value="F:protein kinase activity"/>
    <property type="evidence" value="ECO:0007669"/>
    <property type="project" value="UniProtKB-ARBA"/>
</dbReference>
<protein>
    <submittedName>
        <fullName evidence="3">Hpt domain-containing protein</fullName>
    </submittedName>
</protein>
<organism evidence="3">
    <name type="scientific">Thermodesulfatator atlanticus</name>
    <dbReference type="NCBI Taxonomy" id="501497"/>
    <lineage>
        <taxon>Bacteria</taxon>
        <taxon>Pseudomonadati</taxon>
        <taxon>Thermodesulfobacteriota</taxon>
        <taxon>Thermodesulfobacteria</taxon>
        <taxon>Thermodesulfobacteriales</taxon>
        <taxon>Thermodesulfatatoraceae</taxon>
        <taxon>Thermodesulfatator</taxon>
    </lineage>
</organism>
<keyword evidence="1" id="KW-0597">Phosphoprotein</keyword>
<dbReference type="Gene3D" id="1.20.120.160">
    <property type="entry name" value="HPT domain"/>
    <property type="match status" value="1"/>
</dbReference>
<proteinExistence type="predicted"/>
<dbReference type="EMBL" id="DROK01000090">
    <property type="protein sequence ID" value="HHI96815.1"/>
    <property type="molecule type" value="Genomic_DNA"/>
</dbReference>